<organism evidence="1 2">
    <name type="scientific">Kosmotoga pacifica</name>
    <dbReference type="NCBI Taxonomy" id="1330330"/>
    <lineage>
        <taxon>Bacteria</taxon>
        <taxon>Thermotogati</taxon>
        <taxon>Thermotogota</taxon>
        <taxon>Thermotogae</taxon>
        <taxon>Kosmotogales</taxon>
        <taxon>Kosmotogaceae</taxon>
        <taxon>Kosmotoga</taxon>
    </lineage>
</organism>
<dbReference type="OrthoDB" id="39067at2"/>
<sequence>MKKLLIAGLLLLSVALMAVNMPVQLPLWIDFDTSKVEPVGRAELIKLLFADNLDPIFNVSEYGLIPVETVEELAPFDLSDPITPYELLAMLVKYFGLEREAIEYPMSAPYDNSIKTEFEELGYKDGFDYTRIWGYKEVLGNRVSLNYKVDYLTRAEFIKVLIDAFAEKNKPNYDYLLKKVDELKKLYKGFKNAEEAAYIYVFENYFLAPGEDGRALPLLMSEELYNRTDFFNREYDVPVSRSEAYALFAKIALSPVKTAEELGLEVPVRNIQNVVSYMKKYDGQLVFGEVALPKDKVVEIGIFDHDAIMAIWEENHKGDPKFEELKEEFEAKLANINDFALLKTESGKTYLMIDSADYEYLFPNGPLPAFKKVAKDGFVEMYKSLPDSAPSKPYTKTCEAEVRERISENYIVTFNAVCKTVPPFDEEEPNVKEVKVDVSSLTGVKMMVHSAWDESKTAVLDVDKVYPYELISFKYKEDTVYECKEALDKEVFNGADVTFYPVAARILYTTDELKVSTLEEFKNSFGSSIISADVDVPDRVYAIFNFVEVLEELGIPKDAVFVSMLKFEREGIEPTSKVEITEPMLHYTLLGRLVNAKFTEKDKVFFSEFTTEISPEPMRLVGNVYLVKEGSEKIVKNSGIIEALFDFYDGLPVGLSSNTYTVLLEYHADDENLNEFFIRVINK</sequence>
<dbReference type="Proteomes" id="UP000035159">
    <property type="component" value="Chromosome"/>
</dbReference>
<evidence type="ECO:0000313" key="2">
    <source>
        <dbReference type="Proteomes" id="UP000035159"/>
    </source>
</evidence>
<accession>A0A0G2ZC85</accession>
<gene>
    <name evidence="1" type="ORF">IX53_04225</name>
</gene>
<dbReference type="RefSeq" id="WP_047754283.1">
    <property type="nucleotide sequence ID" value="NZ_CAJUHA010000013.1"/>
</dbReference>
<proteinExistence type="predicted"/>
<dbReference type="STRING" id="1330330.IX53_04225"/>
<reference evidence="1 2" key="1">
    <citation type="submission" date="2015-04" db="EMBL/GenBank/DDBJ databases">
        <title>Complete Genome Sequence of Kosmotoga pacifica SLHLJ1.</title>
        <authorList>
            <person name="Jiang L.J."/>
            <person name="Shao Z.Z."/>
            <person name="Jebbar M."/>
        </authorList>
    </citation>
    <scope>NUCLEOTIDE SEQUENCE [LARGE SCALE GENOMIC DNA]</scope>
    <source>
        <strain evidence="1 2">SLHLJ1</strain>
    </source>
</reference>
<dbReference type="KEGG" id="kpf:IX53_04225"/>
<dbReference type="AlphaFoldDB" id="A0A0G2ZC85"/>
<name>A0A0G2ZC85_9BACT</name>
<dbReference type="EMBL" id="CP011232">
    <property type="protein sequence ID" value="AKI97149.1"/>
    <property type="molecule type" value="Genomic_DNA"/>
</dbReference>
<evidence type="ECO:0000313" key="1">
    <source>
        <dbReference type="EMBL" id="AKI97149.1"/>
    </source>
</evidence>
<protein>
    <submittedName>
        <fullName evidence="1">Uncharacterized protein</fullName>
    </submittedName>
</protein>
<dbReference type="PATRIC" id="fig|1330330.3.peg.845"/>
<keyword evidence="2" id="KW-1185">Reference proteome</keyword>